<protein>
    <submittedName>
        <fullName evidence="1">Uncharacterized protein</fullName>
    </submittedName>
</protein>
<accession>A0ABP4J4V8</accession>
<sequence length="220" mass="23055">MRNALVVSCMHRAGYTGFSGDGLQEARPPDNATALPAGAWGYLGAEIAGVQGFHPPRRTVPGAGPAAVAGEAYDTTRVDCDRQASERIGSAPGPGADLIGRLFADSLDATGRDQRVTEATARWADCMAAAGFQADDPAALLDRFRAAPETTPAELATARADADCTTRTNLAGIWFTVLAGYQRQQIDHNAQALNAHRDAVRAQDARLTRLLAEGDAGPTP</sequence>
<dbReference type="RefSeq" id="WP_344344351.1">
    <property type="nucleotide sequence ID" value="NZ_BAAAKJ010000440.1"/>
</dbReference>
<keyword evidence="2" id="KW-1185">Reference proteome</keyword>
<gene>
    <name evidence="1" type="ORF">GCM10009639_65370</name>
</gene>
<reference evidence="2" key="1">
    <citation type="journal article" date="2019" name="Int. J. Syst. Evol. Microbiol.">
        <title>The Global Catalogue of Microorganisms (GCM) 10K type strain sequencing project: providing services to taxonomists for standard genome sequencing and annotation.</title>
        <authorList>
            <consortium name="The Broad Institute Genomics Platform"/>
            <consortium name="The Broad Institute Genome Sequencing Center for Infectious Disease"/>
            <person name="Wu L."/>
            <person name="Ma J."/>
        </authorList>
    </citation>
    <scope>NUCLEOTIDE SEQUENCE [LARGE SCALE GENOMIC DNA]</scope>
    <source>
        <strain evidence="2">JCM 12393</strain>
    </source>
</reference>
<evidence type="ECO:0000313" key="1">
    <source>
        <dbReference type="EMBL" id="GAA1412817.1"/>
    </source>
</evidence>
<name>A0ABP4J4V8_9ACTN</name>
<comment type="caution">
    <text evidence="1">The sequence shown here is derived from an EMBL/GenBank/DDBJ whole genome shotgun (WGS) entry which is preliminary data.</text>
</comment>
<proteinExistence type="predicted"/>
<dbReference type="EMBL" id="BAAAKJ010000440">
    <property type="protein sequence ID" value="GAA1412817.1"/>
    <property type="molecule type" value="Genomic_DNA"/>
</dbReference>
<evidence type="ECO:0000313" key="2">
    <source>
        <dbReference type="Proteomes" id="UP001499863"/>
    </source>
</evidence>
<dbReference type="Proteomes" id="UP001499863">
    <property type="component" value="Unassembled WGS sequence"/>
</dbReference>
<organism evidence="1 2">
    <name type="scientific">Kitasatospora putterlickiae</name>
    <dbReference type="NCBI Taxonomy" id="221725"/>
    <lineage>
        <taxon>Bacteria</taxon>
        <taxon>Bacillati</taxon>
        <taxon>Actinomycetota</taxon>
        <taxon>Actinomycetes</taxon>
        <taxon>Kitasatosporales</taxon>
        <taxon>Streptomycetaceae</taxon>
        <taxon>Kitasatospora</taxon>
    </lineage>
</organism>